<dbReference type="Proteomes" id="UP001054945">
    <property type="component" value="Unassembled WGS sequence"/>
</dbReference>
<keyword evidence="2" id="KW-1185">Reference proteome</keyword>
<reference evidence="1 2" key="1">
    <citation type="submission" date="2021-06" db="EMBL/GenBank/DDBJ databases">
        <title>Caerostris extrusa draft genome.</title>
        <authorList>
            <person name="Kono N."/>
            <person name="Arakawa K."/>
        </authorList>
    </citation>
    <scope>NUCLEOTIDE SEQUENCE [LARGE SCALE GENOMIC DNA]</scope>
</reference>
<evidence type="ECO:0000313" key="2">
    <source>
        <dbReference type="Proteomes" id="UP001054945"/>
    </source>
</evidence>
<sequence>MRFDIDSFSSTLKALENESKSRNGFSTVGYFINNGGSGGGIPLGEETPWENLRILLFRLALNKLSEPLKTLNAGDIVLKSEGDRLMKDGAV</sequence>
<organism evidence="1 2">
    <name type="scientific">Caerostris extrusa</name>
    <name type="common">Bark spider</name>
    <name type="synonym">Caerostris bankana</name>
    <dbReference type="NCBI Taxonomy" id="172846"/>
    <lineage>
        <taxon>Eukaryota</taxon>
        <taxon>Metazoa</taxon>
        <taxon>Ecdysozoa</taxon>
        <taxon>Arthropoda</taxon>
        <taxon>Chelicerata</taxon>
        <taxon>Arachnida</taxon>
        <taxon>Araneae</taxon>
        <taxon>Araneomorphae</taxon>
        <taxon>Entelegynae</taxon>
        <taxon>Araneoidea</taxon>
        <taxon>Araneidae</taxon>
        <taxon>Caerostris</taxon>
    </lineage>
</organism>
<gene>
    <name evidence="1" type="ORF">CEXT_341631</name>
</gene>
<evidence type="ECO:0000313" key="1">
    <source>
        <dbReference type="EMBL" id="GIX91048.1"/>
    </source>
</evidence>
<comment type="caution">
    <text evidence="1">The sequence shown here is derived from an EMBL/GenBank/DDBJ whole genome shotgun (WGS) entry which is preliminary data.</text>
</comment>
<proteinExistence type="predicted"/>
<protein>
    <submittedName>
        <fullName evidence="1">Uncharacterized protein</fullName>
    </submittedName>
</protein>
<accession>A0AAV4P200</accession>
<dbReference type="AlphaFoldDB" id="A0AAV4P200"/>
<dbReference type="EMBL" id="BPLR01021549">
    <property type="protein sequence ID" value="GIX91048.1"/>
    <property type="molecule type" value="Genomic_DNA"/>
</dbReference>
<name>A0AAV4P200_CAEEX</name>